<evidence type="ECO:0000313" key="1">
    <source>
        <dbReference type="EMBL" id="SPU54440.1"/>
    </source>
</evidence>
<sequence length="51" mass="5206">MMMRRRGVGPVLAAVLLRGVAGGALVKSAGGLERSAAVEAIVCACVTYDCR</sequence>
<proteinExistence type="predicted"/>
<dbReference type="AlphaFoldDB" id="A0A2X1BDH5"/>
<protein>
    <submittedName>
        <fullName evidence="1">Uncharacterized protein</fullName>
    </submittedName>
</protein>
<evidence type="ECO:0000313" key="2">
    <source>
        <dbReference type="Proteomes" id="UP000251186"/>
    </source>
</evidence>
<gene>
    <name evidence="1" type="ORF">NCTC11166_01820</name>
</gene>
<accession>A0A2X1BDH5</accession>
<reference evidence="1 2" key="1">
    <citation type="submission" date="2018-06" db="EMBL/GenBank/DDBJ databases">
        <authorList>
            <consortium name="Pathogen Informatics"/>
            <person name="Doyle S."/>
        </authorList>
    </citation>
    <scope>NUCLEOTIDE SEQUENCE [LARGE SCALE GENOMIC DNA]</scope>
    <source>
        <strain evidence="1 2">NCTC11166</strain>
    </source>
</reference>
<name>A0A2X1BDH5_BREVE</name>
<dbReference type="Proteomes" id="UP000251186">
    <property type="component" value="Unassembled WGS sequence"/>
</dbReference>
<organism evidence="1 2">
    <name type="scientific">Brevundimonas vesicularis</name>
    <name type="common">Pseudomonas vesicularis</name>
    <dbReference type="NCBI Taxonomy" id="41276"/>
    <lineage>
        <taxon>Bacteria</taxon>
        <taxon>Pseudomonadati</taxon>
        <taxon>Pseudomonadota</taxon>
        <taxon>Alphaproteobacteria</taxon>
        <taxon>Caulobacterales</taxon>
        <taxon>Caulobacteraceae</taxon>
        <taxon>Brevundimonas</taxon>
    </lineage>
</organism>
<dbReference type="EMBL" id="UAQP01000014">
    <property type="protein sequence ID" value="SPU54440.1"/>
    <property type="molecule type" value="Genomic_DNA"/>
</dbReference>